<organism evidence="2 3">
    <name type="scientific">Eimeria necatrix</name>
    <dbReference type="NCBI Taxonomy" id="51315"/>
    <lineage>
        <taxon>Eukaryota</taxon>
        <taxon>Sar</taxon>
        <taxon>Alveolata</taxon>
        <taxon>Apicomplexa</taxon>
        <taxon>Conoidasida</taxon>
        <taxon>Coccidia</taxon>
        <taxon>Eucoccidiorida</taxon>
        <taxon>Eimeriorina</taxon>
        <taxon>Eimeriidae</taxon>
        <taxon>Eimeria</taxon>
    </lineage>
</organism>
<sequence>MAVPLLLLLAPAAAAGCDPPQNFDDQSVDSIPSSTRDLEYTKARKAAPFYPESAAPVVAVEPQQERFAGLHAAENELFRVEAAGEAGPGEGDRVVSGLAVDKAGKQHQARGPPPSHRPVAGVGPLCEPYSNPAMSLEVTQQLTLLLLQHQCSSARVRVFLRLARGSAAGLVFRAKGQRDFLAATLDSEKRVASLEATRGGQQWTLAQAPVFYINPAIRHKIAVNDPGEAGPVEVLVDDQLLISLPIPSPEPVGLRLARLSLASTTSLVKANS</sequence>
<dbReference type="Proteomes" id="UP000030754">
    <property type="component" value="Unassembled WGS sequence"/>
</dbReference>
<evidence type="ECO:0000313" key="3">
    <source>
        <dbReference type="Proteomes" id="UP000030754"/>
    </source>
</evidence>
<keyword evidence="3" id="KW-1185">Reference proteome</keyword>
<evidence type="ECO:0000256" key="1">
    <source>
        <dbReference type="SAM" id="SignalP"/>
    </source>
</evidence>
<feature type="chain" id="PRO_5004677408" evidence="1">
    <location>
        <begin position="17"/>
        <end position="272"/>
    </location>
</feature>
<dbReference type="AlphaFoldDB" id="U6N4K0"/>
<dbReference type="GeneID" id="25477322"/>
<feature type="signal peptide" evidence="1">
    <location>
        <begin position="1"/>
        <end position="16"/>
    </location>
</feature>
<dbReference type="VEuPathDB" id="ToxoDB:ENH_00071900"/>
<protein>
    <submittedName>
        <fullName evidence="2">Uncharacterized protein</fullName>
    </submittedName>
</protein>
<dbReference type="RefSeq" id="XP_013438096.1">
    <property type="nucleotide sequence ID" value="XM_013582642.1"/>
</dbReference>
<name>U6N4K0_9EIME</name>
<proteinExistence type="predicted"/>
<keyword evidence="1" id="KW-0732">Signal</keyword>
<accession>U6N4K0</accession>
<dbReference type="EMBL" id="HG725759">
    <property type="protein sequence ID" value="CDJ69630.1"/>
    <property type="molecule type" value="Genomic_DNA"/>
</dbReference>
<dbReference type="OrthoDB" id="329083at2759"/>
<gene>
    <name evidence="2" type="ORF">ENH_00071900</name>
</gene>
<reference evidence="2" key="1">
    <citation type="submission" date="2013-10" db="EMBL/GenBank/DDBJ databases">
        <title>Genomic analysis of the causative agents of coccidiosis in chickens.</title>
        <authorList>
            <person name="Reid A.J."/>
            <person name="Blake D."/>
            <person name="Billington K."/>
            <person name="Browne H."/>
            <person name="Dunn M."/>
            <person name="Hung S."/>
            <person name="Kawahara F."/>
            <person name="Miranda-Saavedra D."/>
            <person name="Mourier T."/>
            <person name="Nagra H."/>
            <person name="Otto T.D."/>
            <person name="Rawlings N."/>
            <person name="Sanchez A."/>
            <person name="Sanders M."/>
            <person name="Subramaniam C."/>
            <person name="Tay Y."/>
            <person name="Dear P."/>
            <person name="Doerig C."/>
            <person name="Gruber A."/>
            <person name="Parkinson J."/>
            <person name="Shirley M."/>
            <person name="Wan K.L."/>
            <person name="Berriman M."/>
            <person name="Tomley F."/>
            <person name="Pain A."/>
        </authorList>
    </citation>
    <scope>NUCLEOTIDE SEQUENCE [LARGE SCALE GENOMIC DNA]</scope>
    <source>
        <strain evidence="2">Houghton</strain>
    </source>
</reference>
<evidence type="ECO:0000313" key="2">
    <source>
        <dbReference type="EMBL" id="CDJ69630.1"/>
    </source>
</evidence>
<reference evidence="2" key="2">
    <citation type="submission" date="2013-10" db="EMBL/GenBank/DDBJ databases">
        <authorList>
            <person name="Aslett M."/>
        </authorList>
    </citation>
    <scope>NUCLEOTIDE SEQUENCE [LARGE SCALE GENOMIC DNA]</scope>
    <source>
        <strain evidence="2">Houghton</strain>
    </source>
</reference>